<accession>A0A931EAS5</accession>
<comment type="caution">
    <text evidence="1">The sequence shown here is derived from an EMBL/GenBank/DDBJ whole genome shotgun (WGS) entry which is preliminary data.</text>
</comment>
<organism evidence="1 2">
    <name type="scientific">Panacibacter microcysteis</name>
    <dbReference type="NCBI Taxonomy" id="2793269"/>
    <lineage>
        <taxon>Bacteria</taxon>
        <taxon>Pseudomonadati</taxon>
        <taxon>Bacteroidota</taxon>
        <taxon>Chitinophagia</taxon>
        <taxon>Chitinophagales</taxon>
        <taxon>Chitinophagaceae</taxon>
        <taxon>Panacibacter</taxon>
    </lineage>
</organism>
<protein>
    <recommendedName>
        <fullName evidence="3">Polyketide cyclase</fullName>
    </recommendedName>
</protein>
<evidence type="ECO:0000313" key="1">
    <source>
        <dbReference type="EMBL" id="MBG9376936.1"/>
    </source>
</evidence>
<dbReference type="Proteomes" id="UP000628448">
    <property type="component" value="Unassembled WGS sequence"/>
</dbReference>
<reference evidence="1" key="1">
    <citation type="submission" date="2020-11" db="EMBL/GenBank/DDBJ databases">
        <title>Bacterial whole genome sequence for Panacibacter sp. DH6.</title>
        <authorList>
            <person name="Le V."/>
            <person name="Ko S."/>
            <person name="Ahn C.-Y."/>
            <person name="Oh H.-M."/>
        </authorList>
    </citation>
    <scope>NUCLEOTIDE SEQUENCE</scope>
    <source>
        <strain evidence="1">DH6</strain>
    </source>
</reference>
<dbReference type="SUPFAM" id="SSF55961">
    <property type="entry name" value="Bet v1-like"/>
    <property type="match status" value="1"/>
</dbReference>
<dbReference type="AlphaFoldDB" id="A0A931EAS5"/>
<gene>
    <name evidence="1" type="ORF">I5907_11885</name>
</gene>
<keyword evidence="2" id="KW-1185">Reference proteome</keyword>
<evidence type="ECO:0008006" key="3">
    <source>
        <dbReference type="Google" id="ProtNLM"/>
    </source>
</evidence>
<evidence type="ECO:0000313" key="2">
    <source>
        <dbReference type="Proteomes" id="UP000628448"/>
    </source>
</evidence>
<sequence length="170" mass="18869">MRILKLVLASFFILFAIVTAIGLLFPSKVVVSRAINISTNYDTAYKYLDDAKYWKLWMDGADTASIAFLSAKTAGPGTAIKIGSGGEVSFTRSTANSIYTEWKSGGGNIQKSIFTLLKDTANSITTVQWSFEQQLNWYPWERFGSMANDKILGPVMEQSLGKLKFVLEKK</sequence>
<dbReference type="EMBL" id="JADWYR010000001">
    <property type="protein sequence ID" value="MBG9376936.1"/>
    <property type="molecule type" value="Genomic_DNA"/>
</dbReference>
<name>A0A931EAS5_9BACT</name>
<dbReference type="RefSeq" id="WP_196990926.1">
    <property type="nucleotide sequence ID" value="NZ_JADWYR010000001.1"/>
</dbReference>
<proteinExistence type="predicted"/>